<comment type="pathway">
    <text evidence="2">Energy metabolism; oxidative phosphorylation.</text>
</comment>
<evidence type="ECO:0000256" key="6">
    <source>
        <dbReference type="ARBA" id="ARBA00022792"/>
    </source>
</evidence>
<dbReference type="GO" id="GO:0006123">
    <property type="term" value="P:mitochondrial electron transport, cytochrome c to oxygen"/>
    <property type="evidence" value="ECO:0007669"/>
    <property type="project" value="InterPro"/>
</dbReference>
<proteinExistence type="inferred from homology"/>
<evidence type="ECO:0000256" key="10">
    <source>
        <dbReference type="ARBA" id="ARBA00023136"/>
    </source>
</evidence>
<gene>
    <name evidence="14" type="primary">LOC112051604</name>
</gene>
<dbReference type="GeneID" id="112051604"/>
<dbReference type="GO" id="GO:0005743">
    <property type="term" value="C:mitochondrial inner membrane"/>
    <property type="evidence" value="ECO:0007669"/>
    <property type="project" value="UniProtKB-SubCell"/>
</dbReference>
<dbReference type="InterPro" id="IPR004202">
    <property type="entry name" value="COX7C/Cox8"/>
</dbReference>
<dbReference type="UniPathway" id="UPA00705"/>
<keyword evidence="8 12" id="KW-1133">Transmembrane helix</keyword>
<dbReference type="PANTHER" id="PTHR13313">
    <property type="entry name" value="CYTOCHROME C OXIDASE SUBUNIT VIIC"/>
    <property type="match status" value="1"/>
</dbReference>
<dbReference type="Gene3D" id="4.10.49.10">
    <property type="entry name" value="Cytochrome c oxidase subunit VIIc"/>
    <property type="match status" value="1"/>
</dbReference>
<evidence type="ECO:0000256" key="8">
    <source>
        <dbReference type="ARBA" id="ARBA00022989"/>
    </source>
</evidence>
<evidence type="ECO:0000256" key="2">
    <source>
        <dbReference type="ARBA" id="ARBA00004673"/>
    </source>
</evidence>
<organism evidence="13 14">
    <name type="scientific">Bicyclus anynana</name>
    <name type="common">Squinting bush brown butterfly</name>
    <dbReference type="NCBI Taxonomy" id="110368"/>
    <lineage>
        <taxon>Eukaryota</taxon>
        <taxon>Metazoa</taxon>
        <taxon>Ecdysozoa</taxon>
        <taxon>Arthropoda</taxon>
        <taxon>Hexapoda</taxon>
        <taxon>Insecta</taxon>
        <taxon>Pterygota</taxon>
        <taxon>Neoptera</taxon>
        <taxon>Endopterygota</taxon>
        <taxon>Lepidoptera</taxon>
        <taxon>Glossata</taxon>
        <taxon>Ditrysia</taxon>
        <taxon>Papilionoidea</taxon>
        <taxon>Nymphalidae</taxon>
        <taxon>Satyrinae</taxon>
        <taxon>Satyrini</taxon>
        <taxon>Mycalesina</taxon>
        <taxon>Bicyclus</taxon>
    </lineage>
</organism>
<dbReference type="AlphaFoldDB" id="A0A6J1NM55"/>
<evidence type="ECO:0000256" key="5">
    <source>
        <dbReference type="ARBA" id="ARBA00022692"/>
    </source>
</evidence>
<dbReference type="OrthoDB" id="9974841at2759"/>
<keyword evidence="5 12" id="KW-0812">Transmembrane</keyword>
<dbReference type="CDD" id="cd00929">
    <property type="entry name" value="Cyt_c_Oxidase_VIIc"/>
    <property type="match status" value="1"/>
</dbReference>
<dbReference type="SUPFAM" id="SSF81427">
    <property type="entry name" value="Mitochondrial cytochrome c oxidase subunit VIIc (aka VIIIa)"/>
    <property type="match status" value="1"/>
</dbReference>
<keyword evidence="13" id="KW-1185">Reference proteome</keyword>
<evidence type="ECO:0000313" key="14">
    <source>
        <dbReference type="RefSeq" id="XP_023946087.1"/>
    </source>
</evidence>
<dbReference type="InterPro" id="IPR036636">
    <property type="entry name" value="COX7C/Cox8_sf"/>
</dbReference>
<dbReference type="KEGG" id="bany:112051604"/>
<name>A0A6J1NM55_BICAN</name>
<dbReference type="FunFam" id="4.10.49.10:FF:000001">
    <property type="entry name" value="Cytochrome c oxidase subunit 7C"/>
    <property type="match status" value="1"/>
</dbReference>
<keyword evidence="10 12" id="KW-0472">Membrane</keyword>
<comment type="subcellular location">
    <subcellularLocation>
        <location evidence="1">Mitochondrion inner membrane</location>
        <topology evidence="1">Single-pass membrane protein</topology>
    </subcellularLocation>
</comment>
<dbReference type="RefSeq" id="XP_023946087.1">
    <property type="nucleotide sequence ID" value="XM_024090319.2"/>
</dbReference>
<keyword evidence="7" id="KW-0809">Transit peptide</keyword>
<comment type="similarity">
    <text evidence="3">Belongs to the cytochrome c oxidase VIIc family.</text>
</comment>
<evidence type="ECO:0000256" key="9">
    <source>
        <dbReference type="ARBA" id="ARBA00023128"/>
    </source>
</evidence>
<feature type="transmembrane region" description="Helical" evidence="12">
    <location>
        <begin position="44"/>
        <end position="62"/>
    </location>
</feature>
<dbReference type="Proteomes" id="UP001652582">
    <property type="component" value="Chromosome 18"/>
</dbReference>
<evidence type="ECO:0000256" key="11">
    <source>
        <dbReference type="ARBA" id="ARBA00031140"/>
    </source>
</evidence>
<keyword evidence="9" id="KW-0496">Mitochondrion</keyword>
<evidence type="ECO:0000256" key="4">
    <source>
        <dbReference type="ARBA" id="ARBA00017004"/>
    </source>
</evidence>
<dbReference type="Pfam" id="PF02935">
    <property type="entry name" value="COX7C"/>
    <property type="match status" value="1"/>
</dbReference>
<evidence type="ECO:0000313" key="13">
    <source>
        <dbReference type="Proteomes" id="UP001652582"/>
    </source>
</evidence>
<dbReference type="PANTHER" id="PTHR13313:SF0">
    <property type="entry name" value="CYTOCHROME C OXIDASE SUBUNIT 7C, MITOCHONDRIAL"/>
    <property type="match status" value="1"/>
</dbReference>
<evidence type="ECO:0000256" key="12">
    <source>
        <dbReference type="SAM" id="Phobius"/>
    </source>
</evidence>
<accession>A0A6J1NM55</accession>
<protein>
    <recommendedName>
        <fullName evidence="4">Cytochrome c oxidase subunit 7C, mitochondrial</fullName>
    </recommendedName>
    <alternativeName>
        <fullName evidence="11">Cytochrome c oxidase polypeptide VIIc</fullName>
    </alternativeName>
</protein>
<keyword evidence="6" id="KW-0999">Mitochondrion inner membrane</keyword>
<evidence type="ECO:0000256" key="1">
    <source>
        <dbReference type="ARBA" id="ARBA00004434"/>
    </source>
</evidence>
<sequence length="70" mass="7775">MLAPLARASNKLGRNVMTNFIRNHSHGGVPGENLPFDLSNRYKLTGLFIVFIGSGLSIPFLVTRHQLLKK</sequence>
<reference evidence="14" key="1">
    <citation type="submission" date="2025-08" db="UniProtKB">
        <authorList>
            <consortium name="RefSeq"/>
        </authorList>
    </citation>
    <scope>IDENTIFICATION</scope>
</reference>
<evidence type="ECO:0000256" key="3">
    <source>
        <dbReference type="ARBA" id="ARBA00010514"/>
    </source>
</evidence>
<evidence type="ECO:0000256" key="7">
    <source>
        <dbReference type="ARBA" id="ARBA00022946"/>
    </source>
</evidence>
<dbReference type="GO" id="GO:0045277">
    <property type="term" value="C:respiratory chain complex IV"/>
    <property type="evidence" value="ECO:0007669"/>
    <property type="project" value="InterPro"/>
</dbReference>